<evidence type="ECO:0000256" key="7">
    <source>
        <dbReference type="ARBA" id="ARBA00022982"/>
    </source>
</evidence>
<keyword evidence="8 12" id="KW-1133">Transmembrane helix</keyword>
<name>U2Z237_9RHOB</name>
<comment type="subcellular location">
    <subcellularLocation>
        <location evidence="1">Cell membrane</location>
        <topology evidence="1">Multi-pass membrane protein</topology>
    </subcellularLocation>
</comment>
<dbReference type="EMBL" id="BATB01000014">
    <property type="protein sequence ID" value="GAD55435.1"/>
    <property type="molecule type" value="Genomic_DNA"/>
</dbReference>
<dbReference type="GO" id="GO:0009055">
    <property type="term" value="F:electron transfer activity"/>
    <property type="evidence" value="ECO:0007669"/>
    <property type="project" value="InterPro"/>
</dbReference>
<dbReference type="GO" id="GO:0020037">
    <property type="term" value="F:heme binding"/>
    <property type="evidence" value="ECO:0007669"/>
    <property type="project" value="InterPro"/>
</dbReference>
<gene>
    <name evidence="14" type="ORF">MBELCI_1487</name>
</gene>
<evidence type="ECO:0000256" key="9">
    <source>
        <dbReference type="ARBA" id="ARBA00023004"/>
    </source>
</evidence>
<dbReference type="InterPro" id="IPR009056">
    <property type="entry name" value="Cyt_c-like_dom"/>
</dbReference>
<keyword evidence="3" id="KW-1003">Cell membrane</keyword>
<accession>U2Z237</accession>
<dbReference type="GO" id="GO:0005886">
    <property type="term" value="C:plasma membrane"/>
    <property type="evidence" value="ECO:0007669"/>
    <property type="project" value="UniProtKB-SubCell"/>
</dbReference>
<organism evidence="14 15">
    <name type="scientific">Limimaricola cinnabarinus LL-001</name>
    <dbReference type="NCBI Taxonomy" id="1337093"/>
    <lineage>
        <taxon>Bacteria</taxon>
        <taxon>Pseudomonadati</taxon>
        <taxon>Pseudomonadota</taxon>
        <taxon>Alphaproteobacteria</taxon>
        <taxon>Rhodobacterales</taxon>
        <taxon>Paracoccaceae</taxon>
        <taxon>Limimaricola</taxon>
    </lineage>
</organism>
<dbReference type="PANTHER" id="PTHR33751">
    <property type="entry name" value="CBB3-TYPE CYTOCHROME C OXIDASE SUBUNIT FIXP"/>
    <property type="match status" value="1"/>
</dbReference>
<comment type="caution">
    <text evidence="14">The sequence shown here is derived from an EMBL/GenBank/DDBJ whole genome shotgun (WGS) entry which is preliminary data.</text>
</comment>
<feature type="transmembrane region" description="Helical" evidence="12">
    <location>
        <begin position="200"/>
        <end position="224"/>
    </location>
</feature>
<dbReference type="PANTHER" id="PTHR33751:SF9">
    <property type="entry name" value="CYTOCHROME C4"/>
    <property type="match status" value="1"/>
</dbReference>
<dbReference type="Pfam" id="PF13442">
    <property type="entry name" value="Cytochrome_CBB3"/>
    <property type="match status" value="1"/>
</dbReference>
<feature type="transmembrane region" description="Helical" evidence="12">
    <location>
        <begin position="60"/>
        <end position="77"/>
    </location>
</feature>
<dbReference type="RefSeq" id="WP_021693539.1">
    <property type="nucleotide sequence ID" value="NZ_BATB01000014.1"/>
</dbReference>
<dbReference type="PROSITE" id="PS51007">
    <property type="entry name" value="CYTC"/>
    <property type="match status" value="1"/>
</dbReference>
<dbReference type="Gene3D" id="1.10.760.10">
    <property type="entry name" value="Cytochrome c-like domain"/>
    <property type="match status" value="2"/>
</dbReference>
<keyword evidence="9 11" id="KW-0408">Iron</keyword>
<dbReference type="GO" id="GO:0046872">
    <property type="term" value="F:metal ion binding"/>
    <property type="evidence" value="ECO:0007669"/>
    <property type="project" value="UniProtKB-KW"/>
</dbReference>
<keyword evidence="5 12" id="KW-0812">Transmembrane</keyword>
<evidence type="ECO:0000256" key="12">
    <source>
        <dbReference type="SAM" id="Phobius"/>
    </source>
</evidence>
<dbReference type="eggNOG" id="COG2010">
    <property type="taxonomic scope" value="Bacteria"/>
</dbReference>
<proteinExistence type="predicted"/>
<evidence type="ECO:0000256" key="6">
    <source>
        <dbReference type="ARBA" id="ARBA00022723"/>
    </source>
</evidence>
<evidence type="ECO:0000256" key="3">
    <source>
        <dbReference type="ARBA" id="ARBA00022475"/>
    </source>
</evidence>
<evidence type="ECO:0000256" key="4">
    <source>
        <dbReference type="ARBA" id="ARBA00022617"/>
    </source>
</evidence>
<evidence type="ECO:0000256" key="10">
    <source>
        <dbReference type="ARBA" id="ARBA00023136"/>
    </source>
</evidence>
<dbReference type="SUPFAM" id="SSF46626">
    <property type="entry name" value="Cytochrome c"/>
    <property type="match status" value="2"/>
</dbReference>
<evidence type="ECO:0000256" key="11">
    <source>
        <dbReference type="PROSITE-ProRule" id="PRU00433"/>
    </source>
</evidence>
<dbReference type="eggNOG" id="COG3336">
    <property type="taxonomic scope" value="Bacteria"/>
</dbReference>
<sequence length="524" mass="55414">MKPVPLILGTGLLAAIWVAPLSMWLGSAFAGHMLRHMTIVALAAPLLVIGWPALGRAMALGPLAAAALEFAVVWAWHLPRAHGLAYGAGGWFVAEQASFLLAGLLVWSGCLRAGHPLAGAGGLLLTSMHMTLLGALLILAPRDLYAAWCGLMPNLSGQQAGRDDHARHRHAGLSRGGAVAHLPRGEGKGGRGMKQRTRTVLYTLGALAVAGAVAGGATIAFGLYNVSARAGHLPPTYWALHTTYRNAVDLYSGAPETPAPNLDDPALIELGARHFETACAMCHAVPGRERTATMRGMNPEPPHITEAVGTWSQEELHWIVYEGVKMSGMPQWPSSREDDVWAAVAYLRAIQNGAITPGRQAEITAREALDAPEGAGWCAGCHGETEAHVPRLDIFEADYIEAALIAYREGRRESGIMQHAASEMSPDELRALAEWFAGHEAEPKTTGAAAPETLTLGEELARAAATTCRPAPPAMGRGRAISRVSAARIWRGGSRRWPGRTRPISSRSCGSGATGCAVGPRLTI</sequence>
<evidence type="ECO:0000313" key="14">
    <source>
        <dbReference type="EMBL" id="GAD55435.1"/>
    </source>
</evidence>
<dbReference type="Pfam" id="PF09678">
    <property type="entry name" value="Caa3_CtaG"/>
    <property type="match status" value="1"/>
</dbReference>
<keyword evidence="10 12" id="KW-0472">Membrane</keyword>
<feature type="domain" description="Cytochrome c" evidence="13">
    <location>
        <begin position="266"/>
        <end position="440"/>
    </location>
</feature>
<evidence type="ECO:0000256" key="8">
    <source>
        <dbReference type="ARBA" id="ARBA00022989"/>
    </source>
</evidence>
<keyword evidence="15" id="KW-1185">Reference proteome</keyword>
<keyword evidence="6 11" id="KW-0479">Metal-binding</keyword>
<dbReference type="InterPro" id="IPR019108">
    <property type="entry name" value="Caa3_assmbl_CtaG-rel"/>
</dbReference>
<keyword evidence="4 11" id="KW-0349">Heme</keyword>
<keyword evidence="7" id="KW-0249">Electron transport</keyword>
<evidence type="ECO:0000256" key="5">
    <source>
        <dbReference type="ARBA" id="ARBA00022692"/>
    </source>
</evidence>
<dbReference type="STRING" id="1337093.MBELCI_1487"/>
<feature type="transmembrane region" description="Helical" evidence="12">
    <location>
        <begin position="37"/>
        <end position="54"/>
    </location>
</feature>
<dbReference type="AlphaFoldDB" id="U2Z237"/>
<dbReference type="eggNOG" id="COG2863">
    <property type="taxonomic scope" value="Bacteria"/>
</dbReference>
<dbReference type="InterPro" id="IPR050597">
    <property type="entry name" value="Cytochrome_c_Oxidase_Subunit"/>
</dbReference>
<dbReference type="Proteomes" id="UP000016566">
    <property type="component" value="Unassembled WGS sequence"/>
</dbReference>
<protein>
    <submittedName>
        <fullName evidence="14">Probable cytochrome c-552</fullName>
    </submittedName>
</protein>
<dbReference type="InterPro" id="IPR036909">
    <property type="entry name" value="Cyt_c-like_dom_sf"/>
</dbReference>
<evidence type="ECO:0000256" key="1">
    <source>
        <dbReference type="ARBA" id="ARBA00004651"/>
    </source>
</evidence>
<feature type="transmembrane region" description="Helical" evidence="12">
    <location>
        <begin position="84"/>
        <end position="107"/>
    </location>
</feature>
<evidence type="ECO:0000313" key="15">
    <source>
        <dbReference type="Proteomes" id="UP000016566"/>
    </source>
</evidence>
<keyword evidence="2" id="KW-0813">Transport</keyword>
<feature type="transmembrane region" description="Helical" evidence="12">
    <location>
        <begin position="6"/>
        <end position="25"/>
    </location>
</feature>
<reference evidence="14" key="1">
    <citation type="journal article" date="2013" name="Genome Announc.">
        <title>Draft Genome Sequence of Loktanella cinnabarina LL-001T, Isolated from Deep-Sea Floor Sediment.</title>
        <authorList>
            <person name="Nishi S."/>
            <person name="Tsubouchi T."/>
            <person name="Takaki Y."/>
            <person name="Koyanagi R."/>
            <person name="Satoh N."/>
            <person name="Maruyama T."/>
            <person name="Hatada Y."/>
        </authorList>
    </citation>
    <scope>NUCLEOTIDE SEQUENCE [LARGE SCALE GENOMIC DNA]</scope>
    <source>
        <strain evidence="14">LL-001</strain>
    </source>
</reference>
<evidence type="ECO:0000256" key="2">
    <source>
        <dbReference type="ARBA" id="ARBA00022448"/>
    </source>
</evidence>
<evidence type="ECO:0000259" key="13">
    <source>
        <dbReference type="PROSITE" id="PS51007"/>
    </source>
</evidence>
<feature type="transmembrane region" description="Helical" evidence="12">
    <location>
        <begin position="119"/>
        <end position="140"/>
    </location>
</feature>